<dbReference type="PROSITE" id="PS00463">
    <property type="entry name" value="ZN2_CY6_FUNGAL_1"/>
    <property type="match status" value="1"/>
</dbReference>
<dbReference type="Gene3D" id="4.10.240.10">
    <property type="entry name" value="Zn(2)-C6 fungal-type DNA-binding domain"/>
    <property type="match status" value="1"/>
</dbReference>
<evidence type="ECO:0000259" key="4">
    <source>
        <dbReference type="PROSITE" id="PS50048"/>
    </source>
</evidence>
<dbReference type="PANTHER" id="PTHR37534:SF20">
    <property type="entry name" value="PRO1A C6 ZINK-FINGER PROTEIN"/>
    <property type="match status" value="1"/>
</dbReference>
<dbReference type="EMBL" id="JAODAN010000006">
    <property type="protein sequence ID" value="KAK1923412.1"/>
    <property type="molecule type" value="Genomic_DNA"/>
</dbReference>
<dbReference type="Pfam" id="PF00172">
    <property type="entry name" value="Zn_clus"/>
    <property type="match status" value="1"/>
</dbReference>
<feature type="compositionally biased region" description="Basic and acidic residues" evidence="3">
    <location>
        <begin position="98"/>
        <end position="127"/>
    </location>
</feature>
<dbReference type="GO" id="GO:0005634">
    <property type="term" value="C:nucleus"/>
    <property type="evidence" value="ECO:0007669"/>
    <property type="project" value="UniProtKB-SubCell"/>
</dbReference>
<dbReference type="InterPro" id="IPR021858">
    <property type="entry name" value="Fun_TF"/>
</dbReference>
<dbReference type="InterPro" id="IPR001138">
    <property type="entry name" value="Zn2Cys6_DnaBD"/>
</dbReference>
<dbReference type="SMART" id="SM00066">
    <property type="entry name" value="GAL4"/>
    <property type="match status" value="1"/>
</dbReference>
<dbReference type="Proteomes" id="UP001182556">
    <property type="component" value="Unassembled WGS sequence"/>
</dbReference>
<accession>A0AAD9FQJ8</accession>
<feature type="compositionally biased region" description="Polar residues" evidence="3">
    <location>
        <begin position="1"/>
        <end position="27"/>
    </location>
</feature>
<keyword evidence="2" id="KW-0539">Nucleus</keyword>
<dbReference type="CDD" id="cd00067">
    <property type="entry name" value="GAL4"/>
    <property type="match status" value="1"/>
</dbReference>
<organism evidence="5 6">
    <name type="scientific">Papiliotrema laurentii</name>
    <name type="common">Cryptococcus laurentii</name>
    <dbReference type="NCBI Taxonomy" id="5418"/>
    <lineage>
        <taxon>Eukaryota</taxon>
        <taxon>Fungi</taxon>
        <taxon>Dikarya</taxon>
        <taxon>Basidiomycota</taxon>
        <taxon>Agaricomycotina</taxon>
        <taxon>Tremellomycetes</taxon>
        <taxon>Tremellales</taxon>
        <taxon>Rhynchogastremaceae</taxon>
        <taxon>Papiliotrema</taxon>
    </lineage>
</organism>
<dbReference type="PROSITE" id="PS50048">
    <property type="entry name" value="ZN2_CY6_FUNGAL_2"/>
    <property type="match status" value="1"/>
</dbReference>
<protein>
    <submittedName>
        <fullName evidence="5">PRO1 protein</fullName>
    </submittedName>
</protein>
<dbReference type="InterPro" id="IPR036864">
    <property type="entry name" value="Zn2-C6_fun-type_DNA-bd_sf"/>
</dbReference>
<feature type="compositionally biased region" description="Low complexity" evidence="3">
    <location>
        <begin position="128"/>
        <end position="149"/>
    </location>
</feature>
<dbReference type="GO" id="GO:0008270">
    <property type="term" value="F:zinc ion binding"/>
    <property type="evidence" value="ECO:0007669"/>
    <property type="project" value="InterPro"/>
</dbReference>
<dbReference type="GO" id="GO:0000981">
    <property type="term" value="F:DNA-binding transcription factor activity, RNA polymerase II-specific"/>
    <property type="evidence" value="ECO:0007669"/>
    <property type="project" value="InterPro"/>
</dbReference>
<comment type="caution">
    <text evidence="5">The sequence shown here is derived from an EMBL/GenBank/DDBJ whole genome shotgun (WGS) entry which is preliminary data.</text>
</comment>
<proteinExistence type="predicted"/>
<comment type="subcellular location">
    <subcellularLocation>
        <location evidence="1">Nucleus</location>
    </subcellularLocation>
</comment>
<evidence type="ECO:0000313" key="5">
    <source>
        <dbReference type="EMBL" id="KAK1923412.1"/>
    </source>
</evidence>
<reference evidence="5" key="1">
    <citation type="submission" date="2023-02" db="EMBL/GenBank/DDBJ databases">
        <title>Identification and recombinant expression of a fungal hydrolase from Papiliotrema laurentii that hydrolyzes apple cutin and clears colloidal polyester polyurethane.</title>
        <authorList>
            <consortium name="DOE Joint Genome Institute"/>
            <person name="Roman V.A."/>
            <person name="Bojanowski C."/>
            <person name="Crable B.R."/>
            <person name="Wagner D.N."/>
            <person name="Hung C.S."/>
            <person name="Nadeau L.J."/>
            <person name="Schratz L."/>
            <person name="Haridas S."/>
            <person name="Pangilinan J."/>
            <person name="Lipzen A."/>
            <person name="Na H."/>
            <person name="Yan M."/>
            <person name="Ng V."/>
            <person name="Grigoriev I.V."/>
            <person name="Spatafora J.W."/>
            <person name="Barlow D."/>
            <person name="Biffinger J."/>
            <person name="Kelley-Loughnane N."/>
            <person name="Varaljay V.A."/>
            <person name="Crookes-Goodson W.J."/>
        </authorList>
    </citation>
    <scope>NUCLEOTIDE SEQUENCE</scope>
    <source>
        <strain evidence="5">5307AH</strain>
    </source>
</reference>
<feature type="domain" description="Zn(2)-C6 fungal-type" evidence="4">
    <location>
        <begin position="56"/>
        <end position="84"/>
    </location>
</feature>
<dbReference type="AlphaFoldDB" id="A0AAD9FQJ8"/>
<evidence type="ECO:0000256" key="1">
    <source>
        <dbReference type="ARBA" id="ARBA00004123"/>
    </source>
</evidence>
<evidence type="ECO:0000256" key="2">
    <source>
        <dbReference type="ARBA" id="ARBA00023242"/>
    </source>
</evidence>
<keyword evidence="6" id="KW-1185">Reference proteome</keyword>
<dbReference type="Pfam" id="PF11951">
    <property type="entry name" value="Fungal_trans_2"/>
    <property type="match status" value="1"/>
</dbReference>
<sequence>MAYPYPTQSDNPSTSGIPQTDPSQPVASGSSSRPTPSASARSGSTDRVVTKRPKTGCLTCRLRKKRCDERKPLCATCERLGIDCLGYEKDQPTWLRSSENKKKAKQDLKRRIKDNRTKRLRDARDTDPTSTALDPTSSSSSPPLLNSTSIKQPEGFHETGSFLPDHFATVPAPPPALPHSTAATIWPPEVIPPVNHHSRISQPDGYVDFLPSYSQYPYPNGAPVDQPWPLVYDTGQAPFPPAQDQFNPSSLPLSQQYPSPTADPTYLSVFAPPPGTAIASSSSTAVATHAPVPLGPELDFKYLHHYLTIVLPLQYRFKIKAMSECIAPLAMSDPEIFKSASCLAALHWSASKYRCLPSLPESPEGMSGDTEAIIAQTMHKNNLDRLRVTTSEKLTDEAVILPALFALSYYLFLGGTSHEWADILALARRCLAAAFAASPEVTGIAPNGSIAHVPGMPKGANGSRSPWQRYKPLICAMVWLDIIGSVSQNRPSRLLPVYRSLLYHPPGAGAWGERRARLRMEKVMGCDDTTFLAIAETVALSEWRDAAEEAGCLSLKELMQRAAAVEKILDERTWRESTMATGSVAEMASDRIEEVEETDPGVTTVMSQIFYTAAKVLLASVVHGPHPGVPEIATAVQETAEALHQLEIRHPDSDVNRALIFPITVAGSHCEDPAQQAFFRSRFSTLGAEAEAFGNSKQALQLLEEVWKRRRLGQKKVHWRNVMYELGWENGILLI</sequence>
<feature type="region of interest" description="Disordered" evidence="3">
    <location>
        <begin position="96"/>
        <end position="181"/>
    </location>
</feature>
<dbReference type="PANTHER" id="PTHR37534">
    <property type="entry name" value="TRANSCRIPTIONAL ACTIVATOR PROTEIN UGA3"/>
    <property type="match status" value="1"/>
</dbReference>
<evidence type="ECO:0000313" key="6">
    <source>
        <dbReference type="Proteomes" id="UP001182556"/>
    </source>
</evidence>
<evidence type="ECO:0000256" key="3">
    <source>
        <dbReference type="SAM" id="MobiDB-lite"/>
    </source>
</evidence>
<name>A0AAD9FQJ8_PAPLA</name>
<gene>
    <name evidence="5" type="ORF">DB88DRAFT_491146</name>
</gene>
<feature type="compositionally biased region" description="Low complexity" evidence="3">
    <location>
        <begin position="28"/>
        <end position="45"/>
    </location>
</feature>
<feature type="region of interest" description="Disordered" evidence="3">
    <location>
        <begin position="1"/>
        <end position="55"/>
    </location>
</feature>
<dbReference type="SUPFAM" id="SSF57701">
    <property type="entry name" value="Zn2/Cys6 DNA-binding domain"/>
    <property type="match status" value="1"/>
</dbReference>